<name>A0A835RCX5_VANPL</name>
<dbReference type="CDD" id="cd09868">
    <property type="entry name" value="PIN_XPG_RAD2"/>
    <property type="match status" value="1"/>
</dbReference>
<proteinExistence type="inferred from homology"/>
<dbReference type="AlphaFoldDB" id="A0A835RCX5"/>
<dbReference type="SUPFAM" id="SSF88723">
    <property type="entry name" value="PIN domain-like"/>
    <property type="match status" value="1"/>
</dbReference>
<protein>
    <recommendedName>
        <fullName evidence="8">XPG N-terminal domain-containing protein</fullName>
    </recommendedName>
</protein>
<dbReference type="EMBL" id="JADCNL010000003">
    <property type="protein sequence ID" value="KAG0488128.1"/>
    <property type="molecule type" value="Genomic_DNA"/>
</dbReference>
<dbReference type="PRINTS" id="PR00853">
    <property type="entry name" value="XPGRADSUPER"/>
</dbReference>
<feature type="compositionally biased region" description="Basic and acidic residues" evidence="7">
    <location>
        <begin position="575"/>
        <end position="589"/>
    </location>
</feature>
<keyword evidence="3" id="KW-0378">Hydrolase</keyword>
<evidence type="ECO:0000256" key="3">
    <source>
        <dbReference type="ARBA" id="ARBA00022759"/>
    </source>
</evidence>
<dbReference type="PANTHER" id="PTHR16171">
    <property type="entry name" value="DNA REPAIR PROTEIN COMPLEMENTING XP-G CELLS-RELATED"/>
    <property type="match status" value="1"/>
</dbReference>
<dbReference type="InterPro" id="IPR001044">
    <property type="entry name" value="XPG/Rad2_eukaryotes"/>
</dbReference>
<dbReference type="PROSITE" id="PS00841">
    <property type="entry name" value="XPG_1"/>
    <property type="match status" value="1"/>
</dbReference>
<dbReference type="PANTHER" id="PTHR16171:SF7">
    <property type="entry name" value="DNA REPAIR PROTEIN RAD2"/>
    <property type="match status" value="1"/>
</dbReference>
<keyword evidence="3" id="KW-0255">Endonuclease</keyword>
<keyword evidence="4" id="KW-0227">DNA damage</keyword>
<comment type="caution">
    <text evidence="9">The sequence shown here is derived from an EMBL/GenBank/DDBJ whole genome shotgun (WGS) entry which is preliminary data.</text>
</comment>
<evidence type="ECO:0000256" key="7">
    <source>
        <dbReference type="SAM" id="MobiDB-lite"/>
    </source>
</evidence>
<dbReference type="OrthoDB" id="6500128at2759"/>
<gene>
    <name evidence="9" type="ORF">HPP92_006939</name>
</gene>
<sequence length="831" mass="91730">MGVQGLWELVAPVGRRVSVETLAGKKLAIDASIWMIQFMKAMRDERGEMVRNAHLLGFFRRICKLLFLRTKPVFVFDGGTPSLKRRTVTARRRHRDNARAKIRKTAEKLLLNHLKSKRLEELAEEVKRCKSGAEVESKGKQVASSGDNVTDILKESGGVVDRTITHESLDQMLAASIAAEEEGKLIESDFMPSGDVSYEEEDGVDEDEQMIFHVNGGTIDPAVLASLPPSMQLDLLDQMRERLMAENRQKYQKFKKIPAKFSELQIQSYLKTVAFRREIDEVQKCAAGRGVGGIQTSRIASEANREYIFSSSFTGDKQMLTSTGVAKGDSVVNPEMEKTTALDTAKGKLFMSPSKSPDFSSGRTSTEFAPDVETYLDDRGKVRVSRVRGLGIRMTRDLQRNLDLMKEYEQLLGKKGSSKNPEIVFHSEASDFSKDYPENTSCIPSPCIFNEENNSCTNASITDDGTSEKLKNSLKSTTGSVSKAAIEICFTEDEIRTKNLVDNFFFNLVSGDPTSEFFPENMYFEKNGDCSESECIWDDGMVGEQDISVGVDDCKKPSFDQSRVSEDDEVEWEEGDVHAPHSVENEKSVSRGLLEEEANLQEAIRRSLEEIKVKHSSSVAHVEESTMALKDQSSLSPVKTNMDEELTLERVDSVAGCSRSNDGLIASDKQYFPSSFVLDGRQDGNAICTDVIISTVSRSDTGLLDELQSMEQSKNGHIENLCKVGSNLVADDAPKSKKTADHVVENGLYIDLGTANNRIGTSLGDCYNDSADSLPTVSLDTGPSVSFSSEARFGTDVSLSLIEKTEARIGALQGLAKNDNYNNPSDGLAFE</sequence>
<dbReference type="GO" id="GO:0005634">
    <property type="term" value="C:nucleus"/>
    <property type="evidence" value="ECO:0007669"/>
    <property type="project" value="UniProtKB-SubCell"/>
</dbReference>
<dbReference type="Proteomes" id="UP000636800">
    <property type="component" value="Chromosome 3"/>
</dbReference>
<evidence type="ECO:0000256" key="1">
    <source>
        <dbReference type="ARBA" id="ARBA00004123"/>
    </source>
</evidence>
<keyword evidence="3" id="KW-0540">Nuclease</keyword>
<organism evidence="9 10">
    <name type="scientific">Vanilla planifolia</name>
    <name type="common">Vanilla</name>
    <dbReference type="NCBI Taxonomy" id="51239"/>
    <lineage>
        <taxon>Eukaryota</taxon>
        <taxon>Viridiplantae</taxon>
        <taxon>Streptophyta</taxon>
        <taxon>Embryophyta</taxon>
        <taxon>Tracheophyta</taxon>
        <taxon>Spermatophyta</taxon>
        <taxon>Magnoliopsida</taxon>
        <taxon>Liliopsida</taxon>
        <taxon>Asparagales</taxon>
        <taxon>Orchidaceae</taxon>
        <taxon>Vanilloideae</taxon>
        <taxon>Vanilleae</taxon>
        <taxon>Vanilla</taxon>
    </lineage>
</organism>
<dbReference type="PRINTS" id="PR00066">
    <property type="entry name" value="XRODRMPGMNTG"/>
</dbReference>
<dbReference type="FunFam" id="3.40.50.1010:FF:000031">
    <property type="entry name" value="DNA repair protein UVH3"/>
    <property type="match status" value="1"/>
</dbReference>
<dbReference type="InterPro" id="IPR029060">
    <property type="entry name" value="PIN-like_dom_sf"/>
</dbReference>
<dbReference type="GO" id="GO:0003697">
    <property type="term" value="F:single-stranded DNA binding"/>
    <property type="evidence" value="ECO:0007669"/>
    <property type="project" value="InterPro"/>
</dbReference>
<evidence type="ECO:0000313" key="10">
    <source>
        <dbReference type="Proteomes" id="UP000636800"/>
    </source>
</evidence>
<dbReference type="GO" id="GO:0004520">
    <property type="term" value="F:DNA endonuclease activity"/>
    <property type="evidence" value="ECO:0007669"/>
    <property type="project" value="TreeGrafter"/>
</dbReference>
<evidence type="ECO:0000256" key="4">
    <source>
        <dbReference type="ARBA" id="ARBA00022763"/>
    </source>
</evidence>
<dbReference type="GO" id="GO:0016788">
    <property type="term" value="F:hydrolase activity, acting on ester bonds"/>
    <property type="evidence" value="ECO:0007669"/>
    <property type="project" value="InterPro"/>
</dbReference>
<dbReference type="InterPro" id="IPR006085">
    <property type="entry name" value="XPG_DNA_repair_N"/>
</dbReference>
<dbReference type="SMART" id="SM00485">
    <property type="entry name" value="XPGN"/>
    <property type="match status" value="1"/>
</dbReference>
<dbReference type="Pfam" id="PF00752">
    <property type="entry name" value="XPG_N"/>
    <property type="match status" value="1"/>
</dbReference>
<feature type="domain" description="XPG N-terminal" evidence="8">
    <location>
        <begin position="1"/>
        <end position="98"/>
    </location>
</feature>
<evidence type="ECO:0000313" key="9">
    <source>
        <dbReference type="EMBL" id="KAG0488128.1"/>
    </source>
</evidence>
<evidence type="ECO:0000256" key="6">
    <source>
        <dbReference type="ARBA" id="ARBA00023242"/>
    </source>
</evidence>
<keyword evidence="5" id="KW-0234">DNA repair</keyword>
<keyword evidence="6" id="KW-0539">Nucleus</keyword>
<evidence type="ECO:0000259" key="8">
    <source>
        <dbReference type="SMART" id="SM00485"/>
    </source>
</evidence>
<dbReference type="InterPro" id="IPR006084">
    <property type="entry name" value="XPG/Rad2"/>
</dbReference>
<evidence type="ECO:0000256" key="2">
    <source>
        <dbReference type="ARBA" id="ARBA00005283"/>
    </source>
</evidence>
<keyword evidence="10" id="KW-1185">Reference proteome</keyword>
<dbReference type="InterPro" id="IPR019974">
    <property type="entry name" value="XPG_CS"/>
</dbReference>
<feature type="region of interest" description="Disordered" evidence="7">
    <location>
        <begin position="558"/>
        <end position="590"/>
    </location>
</feature>
<dbReference type="Gene3D" id="3.40.50.1010">
    <property type="entry name" value="5'-nuclease"/>
    <property type="match status" value="1"/>
</dbReference>
<accession>A0A835RCX5</accession>
<evidence type="ECO:0000256" key="5">
    <source>
        <dbReference type="ARBA" id="ARBA00023204"/>
    </source>
</evidence>
<dbReference type="GO" id="GO:0006289">
    <property type="term" value="P:nucleotide-excision repair"/>
    <property type="evidence" value="ECO:0007669"/>
    <property type="project" value="InterPro"/>
</dbReference>
<comment type="similarity">
    <text evidence="2">Belongs to the XPG/RAD2 endonuclease family. XPG subfamily.</text>
</comment>
<comment type="subcellular location">
    <subcellularLocation>
        <location evidence="1">Nucleus</location>
    </subcellularLocation>
</comment>
<reference evidence="9 10" key="1">
    <citation type="journal article" date="2020" name="Nat. Food">
        <title>A phased Vanilla planifolia genome enables genetic improvement of flavour and production.</title>
        <authorList>
            <person name="Hasing T."/>
            <person name="Tang H."/>
            <person name="Brym M."/>
            <person name="Khazi F."/>
            <person name="Huang T."/>
            <person name="Chambers A.H."/>
        </authorList>
    </citation>
    <scope>NUCLEOTIDE SEQUENCE [LARGE SCALE GENOMIC DNA]</scope>
    <source>
        <tissue evidence="9">Leaf</tissue>
    </source>
</reference>